<dbReference type="InterPro" id="IPR021390">
    <property type="entry name" value="DUF3025"/>
</dbReference>
<dbReference type="KEGG" id="xba:C7S18_18480"/>
<sequence length="286" mass="31498">MRYLAPARADVLDSVFAHPGFQALSPHRSLFAGPVWPTIEQIDLQLGTIRHGQSGRTLQFVLQNEELLADGLHYEQRIFGKGQIATRPGSWHDLFNALIWREYTGLKSALNERYVADFPAGVDRERSRAQMAITHFDEAGVVVHLSDPARLSAWDRHDWPAFFRPAPETGRWDVSVTVFGHALLEHLLAPHQLLVGKALVVFGGTPEQALPLAASAISSSLVLNDPQELRPLPLSGIPGWHAGQTAAFYETAACFRPLRDGRSYPLPLDGCRFADSFASAKPQPGA</sequence>
<dbReference type="EMBL" id="CP027860">
    <property type="protein sequence ID" value="AVP99040.1"/>
    <property type="molecule type" value="Genomic_DNA"/>
</dbReference>
<name>A0A2P1PW27_9GAMM</name>
<evidence type="ECO:0000313" key="1">
    <source>
        <dbReference type="EMBL" id="AVP99040.1"/>
    </source>
</evidence>
<keyword evidence="2" id="KW-1185">Reference proteome</keyword>
<protein>
    <submittedName>
        <fullName evidence="1">DUF3025 domain-containing protein</fullName>
    </submittedName>
</protein>
<accession>A0A2P1PW27</accession>
<organism evidence="1 2">
    <name type="scientific">Ahniella affigens</name>
    <dbReference type="NCBI Taxonomy" id="2021234"/>
    <lineage>
        <taxon>Bacteria</taxon>
        <taxon>Pseudomonadati</taxon>
        <taxon>Pseudomonadota</taxon>
        <taxon>Gammaproteobacteria</taxon>
        <taxon>Lysobacterales</taxon>
        <taxon>Rhodanobacteraceae</taxon>
        <taxon>Ahniella</taxon>
    </lineage>
</organism>
<evidence type="ECO:0000313" key="2">
    <source>
        <dbReference type="Proteomes" id="UP000241074"/>
    </source>
</evidence>
<reference evidence="1 2" key="1">
    <citation type="submission" date="2018-03" db="EMBL/GenBank/DDBJ databases">
        <title>Ahniella affigens gen. nov., sp. nov., a gammaproteobacterium isolated from sandy soil near a stream.</title>
        <authorList>
            <person name="Ko Y."/>
            <person name="Kim J.-H."/>
        </authorList>
    </citation>
    <scope>NUCLEOTIDE SEQUENCE [LARGE SCALE GENOMIC DNA]</scope>
    <source>
        <strain evidence="1 2">D13</strain>
    </source>
</reference>
<gene>
    <name evidence="1" type="ORF">C7S18_18480</name>
</gene>
<dbReference type="Pfam" id="PF11227">
    <property type="entry name" value="DUF3025"/>
    <property type="match status" value="1"/>
</dbReference>
<dbReference type="OrthoDB" id="5292474at2"/>
<reference evidence="1 2" key="2">
    <citation type="submission" date="2018-03" db="EMBL/GenBank/DDBJ databases">
        <authorList>
            <person name="Keele B.F."/>
        </authorList>
    </citation>
    <scope>NUCLEOTIDE SEQUENCE [LARGE SCALE GENOMIC DNA]</scope>
    <source>
        <strain evidence="1 2">D13</strain>
    </source>
</reference>
<proteinExistence type="predicted"/>
<dbReference type="RefSeq" id="WP_106892959.1">
    <property type="nucleotide sequence ID" value="NZ_CP027860.1"/>
</dbReference>
<dbReference type="AlphaFoldDB" id="A0A2P1PW27"/>
<dbReference type="Proteomes" id="UP000241074">
    <property type="component" value="Chromosome"/>
</dbReference>